<dbReference type="EMBL" id="UFYW01000001">
    <property type="protein sequence ID" value="STD85165.1"/>
    <property type="molecule type" value="Genomic_DNA"/>
</dbReference>
<reference evidence="2 3" key="1">
    <citation type="submission" date="2018-06" db="EMBL/GenBank/DDBJ databases">
        <authorList>
            <consortium name="Pathogen Informatics"/>
            <person name="Doyle S."/>
        </authorList>
    </citation>
    <scope>NUCLEOTIDE SEQUENCE [LARGE SCALE GENOMIC DNA]</scope>
    <source>
        <strain evidence="2 3">NCTC12360</strain>
    </source>
</reference>
<evidence type="ECO:0000313" key="2">
    <source>
        <dbReference type="EMBL" id="STD85165.1"/>
    </source>
</evidence>
<name>A0A376H8M3_ENTGA</name>
<reference evidence="1" key="2">
    <citation type="submission" date="2023-03" db="EMBL/GenBank/DDBJ databases">
        <authorList>
            <person name="Shen W."/>
            <person name="Cai J."/>
        </authorList>
    </citation>
    <scope>NUCLEOTIDE SEQUENCE</scope>
    <source>
        <strain evidence="1">K69-2</strain>
    </source>
</reference>
<organism evidence="2 3">
    <name type="scientific">Enterococcus gallinarum</name>
    <dbReference type="NCBI Taxonomy" id="1353"/>
    <lineage>
        <taxon>Bacteria</taxon>
        <taxon>Bacillati</taxon>
        <taxon>Bacillota</taxon>
        <taxon>Bacilli</taxon>
        <taxon>Lactobacillales</taxon>
        <taxon>Enterococcaceae</taxon>
        <taxon>Enterococcus</taxon>
    </lineage>
</organism>
<dbReference type="Proteomes" id="UP000254807">
    <property type="component" value="Unassembled WGS sequence"/>
</dbReference>
<dbReference type="AlphaFoldDB" id="A0A376H8M3"/>
<evidence type="ECO:0000313" key="3">
    <source>
        <dbReference type="Proteomes" id="UP000254807"/>
    </source>
</evidence>
<sequence>MELFQWVIETVAVQRNGENKMHVFHITTFDKSKKNAMDIARLKTKRLLKRKNIPYLRVTICWIQFMEVVRRTKYEEYKQLVRLNKSKKVIARLLNLPFWEVNKLERHYQKERRRKYIRQANLN</sequence>
<gene>
    <name evidence="2" type="ORF">NCTC12360_03719</name>
    <name evidence="1" type="ORF">P7E30_18330</name>
</gene>
<dbReference type="EMBL" id="JARPZN010000033">
    <property type="protein sequence ID" value="MDT2692122.1"/>
    <property type="molecule type" value="Genomic_DNA"/>
</dbReference>
<proteinExistence type="predicted"/>
<dbReference type="Proteomes" id="UP001183682">
    <property type="component" value="Unassembled WGS sequence"/>
</dbReference>
<dbReference type="OrthoDB" id="2194188at2"/>
<dbReference type="RefSeq" id="WP_060813918.1">
    <property type="nucleotide sequence ID" value="NZ_JARPZN010000033.1"/>
</dbReference>
<keyword evidence="3" id="KW-1185">Reference proteome</keyword>
<protein>
    <submittedName>
        <fullName evidence="2">Uncharacterized protein</fullName>
    </submittedName>
</protein>
<accession>A0A376H8M3</accession>
<evidence type="ECO:0000313" key="1">
    <source>
        <dbReference type="EMBL" id="MDT2692122.1"/>
    </source>
</evidence>